<feature type="domain" description="HTH cro/C1-type" evidence="1">
    <location>
        <begin position="57"/>
        <end position="93"/>
    </location>
</feature>
<proteinExistence type="predicted"/>
<name>Q87EC8_XYLFT</name>
<dbReference type="KEGG" id="xft:PD_0389"/>
<dbReference type="InterPro" id="IPR010982">
    <property type="entry name" value="Lambda_DNA-bd_dom_sf"/>
</dbReference>
<dbReference type="CDD" id="cd00093">
    <property type="entry name" value="HTH_XRE"/>
    <property type="match status" value="1"/>
</dbReference>
<dbReference type="InterPro" id="IPR001387">
    <property type="entry name" value="Cro/C1-type_HTH"/>
</dbReference>
<sequence>MCTLCRCSHTLRAMPTKKKDSYAIAVGERLAAARKAVVPAMTQSKAAELLSKSLGKHITAATISGYESGHRLPHVFLVNALCSIYGTLTPAYVFHFDNAAETMQESNLLKYFRSADARDKRNITNLALHALNGLYPKSTDSE</sequence>
<dbReference type="Gene3D" id="1.10.260.40">
    <property type="entry name" value="lambda repressor-like DNA-binding domains"/>
    <property type="match status" value="1"/>
</dbReference>
<dbReference type="Pfam" id="PF13560">
    <property type="entry name" value="HTH_31"/>
    <property type="match status" value="1"/>
</dbReference>
<organism evidence="2 3">
    <name type="scientific">Xylella fastidiosa (strain Temecula1 / ATCC 700964)</name>
    <dbReference type="NCBI Taxonomy" id="183190"/>
    <lineage>
        <taxon>Bacteria</taxon>
        <taxon>Pseudomonadati</taxon>
        <taxon>Pseudomonadota</taxon>
        <taxon>Gammaproteobacteria</taxon>
        <taxon>Lysobacterales</taxon>
        <taxon>Lysobacteraceae</taxon>
        <taxon>Xylella</taxon>
    </lineage>
</organism>
<dbReference type="PROSITE" id="PS50943">
    <property type="entry name" value="HTH_CROC1"/>
    <property type="match status" value="1"/>
</dbReference>
<gene>
    <name evidence="2" type="ordered locus">PD_0389</name>
</gene>
<keyword evidence="3" id="KW-1185">Reference proteome</keyword>
<reference evidence="2 3" key="1">
    <citation type="journal article" date="2003" name="J. Bacteriol.">
        <title>Comparative analyses of the complete genome sequences of Pierce's disease and citrus variegated chlorosis strains of Xylella fastidiosa.</title>
        <authorList>
            <person name="Van Sluys M.A."/>
            <person name="de Oliveira M.C."/>
            <person name="Monteiro-Vitorello C.B."/>
            <person name="Miyaki C.Y."/>
            <person name="Furlan L.R."/>
            <person name="Camargo L.E."/>
            <person name="da Silva A.C."/>
            <person name="Moon D.H."/>
            <person name="Takita M.A."/>
            <person name="Lemos E.G."/>
            <person name="Machado M.A."/>
            <person name="Ferro M.I."/>
            <person name="da Silva F.R."/>
            <person name="Goldman M.H."/>
            <person name="Goldman G.H."/>
            <person name="Lemos M.V."/>
            <person name="El-Dorry H."/>
            <person name="Tsai S.M."/>
            <person name="Carrer H."/>
            <person name="Carraro D.M."/>
            <person name="de Oliveira R.C."/>
            <person name="Nunes L.R."/>
            <person name="Siqueira W.J."/>
            <person name="Coutinho L.L."/>
            <person name="Kimura E.T."/>
            <person name="Ferro E.S."/>
            <person name="Harakava R."/>
            <person name="Kuramae E.E."/>
            <person name="Marino C.L."/>
            <person name="Giglioti E."/>
            <person name="Abreu I.L."/>
            <person name="Alves L.M."/>
            <person name="do Amaral A.M."/>
            <person name="Baia G.S."/>
            <person name="Blanco S.R."/>
            <person name="Brito M.S."/>
            <person name="Cannavan F.S."/>
            <person name="Celestino A.V."/>
            <person name="da Cunha A.F."/>
            <person name="Fenille R.C."/>
            <person name="Ferro J.A."/>
            <person name="Formighieri E.F."/>
            <person name="Kishi L.T."/>
            <person name="Leoni S.G."/>
            <person name="Oliveira A.R."/>
            <person name="Rosa V.E.Jr."/>
            <person name="Sassaki F.T."/>
            <person name="Sena J.A."/>
            <person name="de Souza A.A."/>
            <person name="Truffi D."/>
            <person name="Tsukumo F."/>
            <person name="Yanai G.M."/>
            <person name="Zaros L.G."/>
            <person name="Civerolo E.L."/>
            <person name="Simpson A.J."/>
            <person name="Almeida N.F.Jr."/>
            <person name="Setubal J.C."/>
            <person name="Kitajima J.P."/>
        </authorList>
    </citation>
    <scope>NUCLEOTIDE SEQUENCE [LARGE SCALE GENOMIC DNA]</scope>
    <source>
        <strain evidence="3">Temecula1 / ATCC 700964</strain>
    </source>
</reference>
<evidence type="ECO:0000259" key="1">
    <source>
        <dbReference type="PROSITE" id="PS50943"/>
    </source>
</evidence>
<dbReference type="GO" id="GO:0003677">
    <property type="term" value="F:DNA binding"/>
    <property type="evidence" value="ECO:0007669"/>
    <property type="project" value="InterPro"/>
</dbReference>
<dbReference type="Proteomes" id="UP000002516">
    <property type="component" value="Chromosome"/>
</dbReference>
<evidence type="ECO:0000313" key="2">
    <source>
        <dbReference type="EMBL" id="AAO28269.1"/>
    </source>
</evidence>
<dbReference type="HOGENOM" id="CLU_1948022_0_0_6"/>
<evidence type="ECO:0000313" key="3">
    <source>
        <dbReference type="Proteomes" id="UP000002516"/>
    </source>
</evidence>
<dbReference type="SUPFAM" id="SSF47413">
    <property type="entry name" value="lambda repressor-like DNA-binding domains"/>
    <property type="match status" value="1"/>
</dbReference>
<protein>
    <recommendedName>
        <fullName evidence="1">HTH cro/C1-type domain-containing protein</fullName>
    </recommendedName>
</protein>
<dbReference type="EMBL" id="AE009442">
    <property type="protein sequence ID" value="AAO28269.1"/>
    <property type="molecule type" value="Genomic_DNA"/>
</dbReference>
<dbReference type="AlphaFoldDB" id="Q87EC8"/>
<accession>Q87EC8</accession>